<comment type="caution">
    <text evidence="2">The sequence shown here is derived from an EMBL/GenBank/DDBJ whole genome shotgun (WGS) entry which is preliminary data.</text>
</comment>
<dbReference type="InterPro" id="IPR036085">
    <property type="entry name" value="PAZ_dom_sf"/>
</dbReference>
<gene>
    <name evidence="2" type="primary">Necator_chrI.g1655</name>
    <name evidence="2" type="ORF">RB195_005529</name>
</gene>
<dbReference type="SUPFAM" id="SSF101690">
    <property type="entry name" value="PAZ domain"/>
    <property type="match status" value="1"/>
</dbReference>
<evidence type="ECO:0008006" key="4">
    <source>
        <dbReference type="Google" id="ProtNLM"/>
    </source>
</evidence>
<evidence type="ECO:0000313" key="3">
    <source>
        <dbReference type="Proteomes" id="UP001303046"/>
    </source>
</evidence>
<evidence type="ECO:0000313" key="2">
    <source>
        <dbReference type="EMBL" id="KAK6727915.1"/>
    </source>
</evidence>
<reference evidence="2 3" key="1">
    <citation type="submission" date="2023-08" db="EMBL/GenBank/DDBJ databases">
        <title>A Necator americanus chromosomal reference genome.</title>
        <authorList>
            <person name="Ilik V."/>
            <person name="Petrzelkova K.J."/>
            <person name="Pardy F."/>
            <person name="Fuh T."/>
            <person name="Niatou-Singa F.S."/>
            <person name="Gouil Q."/>
            <person name="Baker L."/>
            <person name="Ritchie M.E."/>
            <person name="Jex A.R."/>
            <person name="Gazzola D."/>
            <person name="Li H."/>
            <person name="Toshio Fujiwara R."/>
            <person name="Zhan B."/>
            <person name="Aroian R.V."/>
            <person name="Pafco B."/>
            <person name="Schwarz E.M."/>
        </authorList>
    </citation>
    <scope>NUCLEOTIDE SEQUENCE [LARGE SCALE GENOMIC DNA]</scope>
    <source>
        <strain evidence="2 3">Aroian</strain>
        <tissue evidence="2">Whole animal</tissue>
    </source>
</reference>
<protein>
    <recommendedName>
        <fullName evidence="4">PAZ domain protein</fullName>
    </recommendedName>
</protein>
<dbReference type="EMBL" id="JAVFWL010000001">
    <property type="protein sequence ID" value="KAK6727915.1"/>
    <property type="molecule type" value="Genomic_DNA"/>
</dbReference>
<name>A0ABR1BPW1_NECAM</name>
<sequence length="892" mass="101542">MKPSFYFPSNHLEQYNPWDHAGPGYDFEVEYGNEGAGCEHGCRTRDDHGTQECQREYIDYHRSNGSCSSESCHRRGSDDWSDNSPSPSSCIYDRWMDEDHDDTMKSNSVCGCRVSNYKMEHYCGSHYEESGDSSGSWHHSQGRLTREEWRRLEWKELKKELQKEIRNFKGHYCRHCSHCSSSNYSRPDYHLQCSTSQEFCGSESSLPDWKKSESSCSGIEDCSFSPDHLSSTNSSLHSRVHHGHENECSVVGNRKIVPEIQTGGEDQWYTQGGTQKLDKTFESDSQQKSFERTEYPSGVQTDDRKGLKTSSGTGAKKIEKTSSSEITSGGCAAQRSSRFSGGDVCEIMLAPKKEPAFREEKRQVQLLTNFWELKVQSKIVYRHDVAVYLGIPENQRAFDLLRGFRDDTATVARRKLCTDAVRYAIGYYHILSEGSAVVHDGGGMLFSSENLTPALKEYDGVLPITVHELEYEYYRFIRDDVRRHINKITIEITPCREAVSSFDMANLSSQQFYELVTNQDAVLSGRFTPFGAGSLFYCRPTSEQIGYGYERFAGARKGIKFIEGKKTGANDVVAALLLDHRMGTFFKKQAVVTSVRDIHGLRNVEMFDFSMNENGRMNSKWSEVNQYIRGVRMNYDGFGSSFSFIASGISKEPIENLKDTLTTNTKAEVRVLSKFAGANIRINPNWPAVVFRTQTRCHYFPMELVQIAANQRVPLEKQLLANSASRADRPEVRLEKIYSVLEALNLHDSGCKNQFLRAFGISVAARPMEVLGFRREPPGVLFADQNECVIDDSKCNWRSKSDAKFVDGGNVDRIIIVHSDETARLPRIVRDVLITMFQLRGMRCRMFEAAFLSCRNIYEMEHQLEQDKNCLSLINPLGMDHPFTLIEKFTNV</sequence>
<feature type="region of interest" description="Disordered" evidence="1">
    <location>
        <begin position="279"/>
        <end position="334"/>
    </location>
</feature>
<keyword evidence="3" id="KW-1185">Reference proteome</keyword>
<proteinExistence type="predicted"/>
<accession>A0ABR1BPW1</accession>
<dbReference type="PANTHER" id="PTHR22891">
    <property type="entry name" value="EUKARYOTIC TRANSLATION INITIATION FACTOR 2C"/>
    <property type="match status" value="1"/>
</dbReference>
<evidence type="ECO:0000256" key="1">
    <source>
        <dbReference type="SAM" id="MobiDB-lite"/>
    </source>
</evidence>
<dbReference type="Proteomes" id="UP001303046">
    <property type="component" value="Unassembled WGS sequence"/>
</dbReference>
<organism evidence="2 3">
    <name type="scientific">Necator americanus</name>
    <name type="common">Human hookworm</name>
    <dbReference type="NCBI Taxonomy" id="51031"/>
    <lineage>
        <taxon>Eukaryota</taxon>
        <taxon>Metazoa</taxon>
        <taxon>Ecdysozoa</taxon>
        <taxon>Nematoda</taxon>
        <taxon>Chromadorea</taxon>
        <taxon>Rhabditida</taxon>
        <taxon>Rhabditina</taxon>
        <taxon>Rhabditomorpha</taxon>
        <taxon>Strongyloidea</taxon>
        <taxon>Ancylostomatidae</taxon>
        <taxon>Bunostominae</taxon>
        <taxon>Necator</taxon>
    </lineage>
</organism>
<dbReference type="Gene3D" id="2.170.260.10">
    <property type="entry name" value="paz domain"/>
    <property type="match status" value="1"/>
</dbReference>